<dbReference type="InterPro" id="IPR015003">
    <property type="entry name" value="DUF1853"/>
</dbReference>
<proteinExistence type="predicted"/>
<accession>A0ABW5SG65</accession>
<dbReference type="EMBL" id="JBHULZ010000041">
    <property type="protein sequence ID" value="MFD2698129.1"/>
    <property type="molecule type" value="Genomic_DNA"/>
</dbReference>
<organism evidence="1 2">
    <name type="scientific">Mesonia sediminis</name>
    <dbReference type="NCBI Taxonomy" id="1703946"/>
    <lineage>
        <taxon>Bacteria</taxon>
        <taxon>Pseudomonadati</taxon>
        <taxon>Bacteroidota</taxon>
        <taxon>Flavobacteriia</taxon>
        <taxon>Flavobacteriales</taxon>
        <taxon>Flavobacteriaceae</taxon>
        <taxon>Mesonia</taxon>
    </lineage>
</organism>
<dbReference type="RefSeq" id="WP_379047184.1">
    <property type="nucleotide sequence ID" value="NZ_JBHULZ010000041.1"/>
</dbReference>
<name>A0ABW5SG65_9FLAO</name>
<evidence type="ECO:0000313" key="2">
    <source>
        <dbReference type="Proteomes" id="UP001597357"/>
    </source>
</evidence>
<gene>
    <name evidence="1" type="ORF">ACFSQ0_09015</name>
</gene>
<dbReference type="Proteomes" id="UP001597357">
    <property type="component" value="Unassembled WGS sequence"/>
</dbReference>
<dbReference type="Pfam" id="PF08907">
    <property type="entry name" value="DUF1853"/>
    <property type="match status" value="1"/>
</dbReference>
<sequence length="281" mass="33260">MRERYKNQLQFLGYQKAHHLILPDSFYGLDFFKLPAKENPIQAVELAALPDKLILGKRAEAFFEAEINQSNRYDVLVSNLQIIDNKITLGEIDFLLKDLRSGDISHVELVYKFYLLDIRIKNPLEAWVGANRKDSLWRKLDHLKNHQLPLLQKPSVQYFLKKLGINPNQIKNQYAHFKAHLFLPKGYNKPILPDLNPNCISGTYVDLNSFKSDTYFRDKLYYSPFKKDWSIAPHLEVNWEDYNKQLEEVEYLAQNKKSSYLWVKNKLEQIELIFVVWWPID</sequence>
<evidence type="ECO:0000313" key="1">
    <source>
        <dbReference type="EMBL" id="MFD2698129.1"/>
    </source>
</evidence>
<comment type="caution">
    <text evidence="1">The sequence shown here is derived from an EMBL/GenBank/DDBJ whole genome shotgun (WGS) entry which is preliminary data.</text>
</comment>
<keyword evidence="2" id="KW-1185">Reference proteome</keyword>
<protein>
    <submittedName>
        <fullName evidence="1">DUF1853 family protein</fullName>
    </submittedName>
</protein>
<reference evidence="2" key="1">
    <citation type="journal article" date="2019" name="Int. J. Syst. Evol. Microbiol.">
        <title>The Global Catalogue of Microorganisms (GCM) 10K type strain sequencing project: providing services to taxonomists for standard genome sequencing and annotation.</title>
        <authorList>
            <consortium name="The Broad Institute Genomics Platform"/>
            <consortium name="The Broad Institute Genome Sequencing Center for Infectious Disease"/>
            <person name="Wu L."/>
            <person name="Ma J."/>
        </authorList>
    </citation>
    <scope>NUCLEOTIDE SEQUENCE [LARGE SCALE GENOMIC DNA]</scope>
    <source>
        <strain evidence="2">KCTC 42255</strain>
    </source>
</reference>